<sequence>MLTKAEAAHHCGRPVKRFEVECKVAPVKFPNGDTRYDVRDLDAWIDALKGGAAADADDIVRRLG</sequence>
<keyword evidence="2" id="KW-1185">Reference proteome</keyword>
<dbReference type="AlphaFoldDB" id="A0A2D2D5P4"/>
<evidence type="ECO:0000313" key="1">
    <source>
        <dbReference type="EMBL" id="ATQ70284.1"/>
    </source>
</evidence>
<gene>
    <name evidence="1" type="ORF">CQW49_08115</name>
</gene>
<protein>
    <recommendedName>
        <fullName evidence="3">DNA-binding protein</fullName>
    </recommendedName>
</protein>
<evidence type="ECO:0000313" key="2">
    <source>
        <dbReference type="Proteomes" id="UP000230709"/>
    </source>
</evidence>
<reference evidence="2" key="1">
    <citation type="submission" date="2017-10" db="EMBL/GenBank/DDBJ databases">
        <title>Completed PacBio SMRT sequence of Methylosinus trichosporium OB3b reveals presence of a third large plasmid.</title>
        <authorList>
            <person name="Charles T.C."/>
            <person name="Lynch M.D.J."/>
            <person name="Heil J.R."/>
            <person name="Cheng J."/>
        </authorList>
    </citation>
    <scope>NUCLEOTIDE SEQUENCE [LARGE SCALE GENOMIC DNA]</scope>
    <source>
        <strain evidence="2">OB3b</strain>
    </source>
</reference>
<evidence type="ECO:0008006" key="3">
    <source>
        <dbReference type="Google" id="ProtNLM"/>
    </source>
</evidence>
<organism evidence="1 2">
    <name type="scientific">Methylosinus trichosporium (strain ATCC 35070 / NCIMB 11131 / UNIQEM 75 / OB3b)</name>
    <dbReference type="NCBI Taxonomy" id="595536"/>
    <lineage>
        <taxon>Bacteria</taxon>
        <taxon>Pseudomonadati</taxon>
        <taxon>Pseudomonadota</taxon>
        <taxon>Alphaproteobacteria</taxon>
        <taxon>Hyphomicrobiales</taxon>
        <taxon>Methylocystaceae</taxon>
        <taxon>Methylosinus</taxon>
    </lineage>
</organism>
<dbReference type="Proteomes" id="UP000230709">
    <property type="component" value="Chromosome"/>
</dbReference>
<accession>A0A2D2D5P4</accession>
<proteinExistence type="predicted"/>
<name>A0A2D2D5P4_METT3</name>
<dbReference type="KEGG" id="mtw:CQW49_08115"/>
<dbReference type="STRING" id="595536.GCA_000178815_03524"/>
<dbReference type="EMBL" id="CP023737">
    <property type="protein sequence ID" value="ATQ70284.1"/>
    <property type="molecule type" value="Genomic_DNA"/>
</dbReference>